<dbReference type="PANTHER" id="PTHR22746">
    <property type="entry name" value="RAB6A-GEF COMPLEX PARTNER PROTEIN 1"/>
    <property type="match status" value="1"/>
</dbReference>
<sequence length="1125" mass="127130">MYMTYGWPQVIPLESGNCPTSERIIYLKVLNRLLLVVAPSHLELWTSSQHRVRLGKYKRDSESILKEGENSQAVWSPDGKFIAVLTASFYLHILKVQFTDKRIHLGGKQPSSLYLASISLLLNEQVPSLKTGLNVSNLICDNKNLLFGLSDGSLYNISWKGEFAGPFELDFNLGNSNEASTTTRSLENGVSFGRIQTVPVCSQNLSKKSAVTCLEFSMSLRLLFVLFSDGQLVLCSVSKKGLKQADSIKAEKQLGPGDATCTSVASEQKILAVGTRRGIVELYDLAESVSIIRSVSVYDWGYSMDYTGAVSCISWTPDQSAFAVGWKFRGLTVWSVSGCRLMSTIRQTGLSTVSSPVNKSNHDFKHEPILGGTSLLQWDEYGYKLYAIEEGSSERIIAFSFGKCCLNRGVSGSTYVRQVVYGEDRLLVVQSEVTEELKLLHINLPVSYISQNWPILHVAASKDGMFLAVAGLHGLIIYDVRLNKWRLFGDITQEQKIQCRGLLWMGKIVVVCNYDDSSNTYELLFYPRYHLDQSSLLYQKPLLAQPMVMDVYQDYLLVTYRPFDVHIFHVKISGELTPSSTAYLQLSTVRELSIMTAKNHPSAMRFIPDQHKRDYIPGKSMSSSLDLSAKEPVRCLILRTNGGLSVLDLHDGREKDLTDSIELFWVTCGQSDEKTNLIGEVSWLDYGHRGMQVWYPSSGLEPFQQEDFLQLDPELEFDREVYPLGLLPNAGIVVGVSQRMSFAACTEFPCFEPTPQAQTILHCLLRHLLQRNKNEEALQLALLSAEKPHFCHCLEWLLFTVFEADISRQSPSKNRRLNPDNFSSCSLLEKTCDLIKKFPEYFDVVVSVARKTDGRHWADLFSAAGRSTELFEECFQRRWYRTAAGYILVIAKLEGPAVSQYCALRLLQATLDESFYELAGELVRFLLRSGREYDPPASDSEKLSPRFLGYFSVPSSFRRQSVEPKSPPFKEQNAHVASVKNILESHASYLMSGKELSKLVAFVKGTQFDLVEYLQRERYGSARLDDFASGLELIGQKLQMGILQSRLDAEFLLAHMCSVKFKEWIVVLATLLRRSEILFDLFQHDMRLWKAYSTTIQSHSAFTEYHDLLEALEEKLSSTKESEEE</sequence>
<dbReference type="Pfam" id="PF25440">
    <property type="entry name" value="Beta-prop_RIC1_2nd"/>
    <property type="match status" value="1"/>
</dbReference>
<gene>
    <name evidence="4" type="ORF">DCAR_006941</name>
    <name evidence="5" type="ORF">DCAR_0207836</name>
</gene>
<evidence type="ECO:0000259" key="3">
    <source>
        <dbReference type="Pfam" id="PF07064"/>
    </source>
</evidence>
<evidence type="ECO:0000313" key="5">
    <source>
        <dbReference type="EMBL" id="WOG88601.1"/>
    </source>
</evidence>
<dbReference type="PANTHER" id="PTHR22746:SF10">
    <property type="entry name" value="GUANINE NUCLEOTIDE EXCHANGE FACTOR SUBUNIT RIC1"/>
    <property type="match status" value="1"/>
</dbReference>
<dbReference type="GO" id="GO:0042147">
    <property type="term" value="P:retrograde transport, endosome to Golgi"/>
    <property type="evidence" value="ECO:0007669"/>
    <property type="project" value="TreeGrafter"/>
</dbReference>
<dbReference type="GO" id="GO:0006886">
    <property type="term" value="P:intracellular protein transport"/>
    <property type="evidence" value="ECO:0007669"/>
    <property type="project" value="InterPro"/>
</dbReference>
<evidence type="ECO:0000313" key="4">
    <source>
        <dbReference type="EMBL" id="KZN06104.1"/>
    </source>
</evidence>
<keyword evidence="6" id="KW-1185">Reference proteome</keyword>
<dbReference type="InterPro" id="IPR040096">
    <property type="entry name" value="Ric1"/>
</dbReference>
<proteinExistence type="predicted"/>
<evidence type="ECO:0000313" key="6">
    <source>
        <dbReference type="Proteomes" id="UP000077755"/>
    </source>
</evidence>
<keyword evidence="2" id="KW-0472">Membrane</keyword>
<dbReference type="KEGG" id="dcr:108208696"/>
<dbReference type="STRING" id="79200.A0A166E526"/>
<dbReference type="GO" id="GO:0034066">
    <property type="term" value="C:Ric1-Rgp1 guanyl-nucleotide exchange factor complex"/>
    <property type="evidence" value="ECO:0007669"/>
    <property type="project" value="InterPro"/>
</dbReference>
<dbReference type="Gramene" id="KZN06104">
    <property type="protein sequence ID" value="KZN06104"/>
    <property type="gene ID" value="DCAR_006941"/>
</dbReference>
<accession>A0A166E526</accession>
<dbReference type="EMBL" id="CP093344">
    <property type="protein sequence ID" value="WOG88601.1"/>
    <property type="molecule type" value="Genomic_DNA"/>
</dbReference>
<dbReference type="Pfam" id="PF07064">
    <property type="entry name" value="RIC1"/>
    <property type="match status" value="1"/>
</dbReference>
<organism evidence="4">
    <name type="scientific">Daucus carota subsp. sativus</name>
    <name type="common">Carrot</name>
    <dbReference type="NCBI Taxonomy" id="79200"/>
    <lineage>
        <taxon>Eukaryota</taxon>
        <taxon>Viridiplantae</taxon>
        <taxon>Streptophyta</taxon>
        <taxon>Embryophyta</taxon>
        <taxon>Tracheophyta</taxon>
        <taxon>Spermatophyta</taxon>
        <taxon>Magnoliopsida</taxon>
        <taxon>eudicotyledons</taxon>
        <taxon>Gunneridae</taxon>
        <taxon>Pentapetalae</taxon>
        <taxon>asterids</taxon>
        <taxon>campanulids</taxon>
        <taxon>Apiales</taxon>
        <taxon>Apiaceae</taxon>
        <taxon>Apioideae</taxon>
        <taxon>Scandiceae</taxon>
        <taxon>Daucinae</taxon>
        <taxon>Daucus</taxon>
        <taxon>Daucus sect. Daucus</taxon>
    </lineage>
</organism>
<protein>
    <recommendedName>
        <fullName evidence="3">RIC1 C-terminal alpha solenoid region domain-containing protein</fullName>
    </recommendedName>
</protein>
<dbReference type="OrthoDB" id="67540at2759"/>
<dbReference type="SUPFAM" id="SSF50978">
    <property type="entry name" value="WD40 repeat-like"/>
    <property type="match status" value="1"/>
</dbReference>
<feature type="domain" description="RIC1 C-terminal alpha solenoid region" evidence="3">
    <location>
        <begin position="762"/>
        <end position="936"/>
    </location>
</feature>
<evidence type="ECO:0000256" key="2">
    <source>
        <dbReference type="ARBA" id="ARBA00023136"/>
    </source>
</evidence>
<dbReference type="AlphaFoldDB" id="A0A166E526"/>
<name>A0A166E526_DAUCS</name>
<dbReference type="OMA" id="MVYDRAM"/>
<dbReference type="InterPro" id="IPR009771">
    <property type="entry name" value="RIC1_C"/>
</dbReference>
<evidence type="ECO:0000256" key="1">
    <source>
        <dbReference type="ARBA" id="ARBA00004370"/>
    </source>
</evidence>
<dbReference type="InterPro" id="IPR036322">
    <property type="entry name" value="WD40_repeat_dom_sf"/>
</dbReference>
<reference evidence="5" key="2">
    <citation type="submission" date="2022-03" db="EMBL/GenBank/DDBJ databases">
        <title>Draft title - Genomic analysis of global carrot germplasm unveils the trajectory of domestication and the origin of high carotenoid orange carrot.</title>
        <authorList>
            <person name="Iorizzo M."/>
            <person name="Ellison S."/>
            <person name="Senalik D."/>
            <person name="Macko-Podgorni A."/>
            <person name="Grzebelus D."/>
            <person name="Bostan H."/>
            <person name="Rolling W."/>
            <person name="Curaba J."/>
            <person name="Simon P."/>
        </authorList>
    </citation>
    <scope>NUCLEOTIDE SEQUENCE</scope>
    <source>
        <tissue evidence="5">Leaf</tissue>
    </source>
</reference>
<dbReference type="GO" id="GO:0000139">
    <property type="term" value="C:Golgi membrane"/>
    <property type="evidence" value="ECO:0007669"/>
    <property type="project" value="TreeGrafter"/>
</dbReference>
<dbReference type="Proteomes" id="UP000077755">
    <property type="component" value="Chromosome 2"/>
</dbReference>
<reference evidence="4" key="1">
    <citation type="journal article" date="2016" name="Nat. Genet.">
        <title>A high-quality carrot genome assembly provides new insights into carotenoid accumulation and asterid genome evolution.</title>
        <authorList>
            <person name="Iorizzo M."/>
            <person name="Ellison S."/>
            <person name="Senalik D."/>
            <person name="Zeng P."/>
            <person name="Satapoomin P."/>
            <person name="Huang J."/>
            <person name="Bowman M."/>
            <person name="Iovene M."/>
            <person name="Sanseverino W."/>
            <person name="Cavagnaro P."/>
            <person name="Yildiz M."/>
            <person name="Macko-Podgorni A."/>
            <person name="Moranska E."/>
            <person name="Grzebelus E."/>
            <person name="Grzebelus D."/>
            <person name="Ashrafi H."/>
            <person name="Zheng Z."/>
            <person name="Cheng S."/>
            <person name="Spooner D."/>
            <person name="Van Deynze A."/>
            <person name="Simon P."/>
        </authorList>
    </citation>
    <scope>NUCLEOTIDE SEQUENCE [LARGE SCALE GENOMIC DNA]</scope>
    <source>
        <tissue evidence="4">Leaf</tissue>
    </source>
</reference>
<dbReference type="Gene3D" id="2.130.10.10">
    <property type="entry name" value="YVTN repeat-like/Quinoprotein amine dehydrogenase"/>
    <property type="match status" value="1"/>
</dbReference>
<dbReference type="EMBL" id="LNRQ01000002">
    <property type="protein sequence ID" value="KZN06104.1"/>
    <property type="molecule type" value="Genomic_DNA"/>
</dbReference>
<comment type="subcellular location">
    <subcellularLocation>
        <location evidence="1">Membrane</location>
    </subcellularLocation>
</comment>
<dbReference type="GO" id="GO:0005829">
    <property type="term" value="C:cytosol"/>
    <property type="evidence" value="ECO:0007669"/>
    <property type="project" value="TreeGrafter"/>
</dbReference>
<dbReference type="FunFam" id="2.130.10.10:FF:001743">
    <property type="entry name" value="Protein RIC1 like"/>
    <property type="match status" value="1"/>
</dbReference>
<dbReference type="InterPro" id="IPR015943">
    <property type="entry name" value="WD40/YVTN_repeat-like_dom_sf"/>
</dbReference>